<gene>
    <name evidence="10" type="ORF">OT_ostta04g00250</name>
</gene>
<keyword evidence="6 8" id="KW-0472">Membrane</keyword>
<dbReference type="EC" id="2.3.1.225" evidence="8"/>
<accession>Q01BL9</accession>
<evidence type="ECO:0000256" key="6">
    <source>
        <dbReference type="ARBA" id="ARBA00023136"/>
    </source>
</evidence>
<dbReference type="PANTHER" id="PTHR12246">
    <property type="entry name" value="PALMITOYLTRANSFERASE ZDHHC16"/>
    <property type="match status" value="1"/>
</dbReference>
<dbReference type="InterPro" id="IPR001594">
    <property type="entry name" value="Palmitoyltrfase_DHHC"/>
</dbReference>
<evidence type="ECO:0000313" key="11">
    <source>
        <dbReference type="Proteomes" id="UP000009170"/>
    </source>
</evidence>
<feature type="transmembrane region" description="Helical" evidence="8">
    <location>
        <begin position="174"/>
        <end position="195"/>
    </location>
</feature>
<dbReference type="KEGG" id="ota:OT_ostta04g00250"/>
<comment type="catalytic activity">
    <reaction evidence="8">
        <text>L-cysteinyl-[protein] + hexadecanoyl-CoA = S-hexadecanoyl-L-cysteinyl-[protein] + CoA</text>
        <dbReference type="Rhea" id="RHEA:36683"/>
        <dbReference type="Rhea" id="RHEA-COMP:10131"/>
        <dbReference type="Rhea" id="RHEA-COMP:11032"/>
        <dbReference type="ChEBI" id="CHEBI:29950"/>
        <dbReference type="ChEBI" id="CHEBI:57287"/>
        <dbReference type="ChEBI" id="CHEBI:57379"/>
        <dbReference type="ChEBI" id="CHEBI:74151"/>
        <dbReference type="EC" id="2.3.1.225"/>
    </reaction>
</comment>
<keyword evidence="11" id="KW-1185">Reference proteome</keyword>
<dbReference type="EMBL" id="CAID01000004">
    <property type="protein sequence ID" value="CAL51427.1"/>
    <property type="molecule type" value="Genomic_DNA"/>
</dbReference>
<keyword evidence="7 8" id="KW-0012">Acyltransferase</keyword>
<keyword evidence="3 8" id="KW-0808">Transferase</keyword>
<dbReference type="Proteomes" id="UP000009170">
    <property type="component" value="Unassembled WGS sequence"/>
</dbReference>
<dbReference type="RefSeq" id="XP_003078547.1">
    <property type="nucleotide sequence ID" value="XM_003078499.1"/>
</dbReference>
<reference evidence="10 11" key="2">
    <citation type="journal article" date="2014" name="BMC Genomics">
        <title>An improved genome of the model marine alga Ostreococcus tauri unfolds by assessing Illumina de novo assemblies.</title>
        <authorList>
            <person name="Blanc-Mathieu R."/>
            <person name="Verhelst B."/>
            <person name="Derelle E."/>
            <person name="Rombauts S."/>
            <person name="Bouget F.Y."/>
            <person name="Carre I."/>
            <person name="Chateau A."/>
            <person name="Eyre-Walker A."/>
            <person name="Grimsley N."/>
            <person name="Moreau H."/>
            <person name="Piegu B."/>
            <person name="Rivals E."/>
            <person name="Schackwitz W."/>
            <person name="Van de Peer Y."/>
            <person name="Piganeau G."/>
        </authorList>
    </citation>
    <scope>NUCLEOTIDE SEQUENCE [LARGE SCALE GENOMIC DNA]</scope>
    <source>
        <strain evidence="11">OTTH 0595 / CCAP 157/2 / RCC745</strain>
    </source>
</reference>
<reference evidence="11" key="1">
    <citation type="journal article" date="2006" name="Proc. Natl. Acad. Sci. U.S.A.">
        <title>Genome analysis of the smallest free-living eukaryote Ostreococcus tauri unveils many unique features.</title>
        <authorList>
            <person name="Derelle E."/>
            <person name="Ferraz C."/>
            <person name="Rombauts S."/>
            <person name="Rouze P."/>
            <person name="Worden A.Z."/>
            <person name="Robbens S."/>
            <person name="Partensky F."/>
            <person name="Degroeve S."/>
            <person name="Echeynie S."/>
            <person name="Cooke R."/>
            <person name="Saeys Y."/>
            <person name="Wuyts J."/>
            <person name="Jabbari K."/>
            <person name="Bowler C."/>
            <person name="Panaud O."/>
            <person name="Piegu B."/>
            <person name="Ball S.G."/>
            <person name="Ral J.-P."/>
            <person name="Bouget F.-Y."/>
            <person name="Piganeau G."/>
            <person name="De Baets B."/>
            <person name="Picard A."/>
            <person name="Delseny M."/>
            <person name="Demaille J."/>
            <person name="Van de Peer Y."/>
            <person name="Moreau H."/>
        </authorList>
    </citation>
    <scope>NUCLEOTIDE SEQUENCE [LARGE SCALE GENOMIC DNA]</scope>
    <source>
        <strain evidence="11">OTTH 0595 / CCAP 157/2 / RCC745</strain>
    </source>
</reference>
<sequence length="313" mass="35102">MGRCRTTRRRCGEAIERAVDASMRWAGPPMFIFGVVLVLGIARETTSATCAELTRRERVTAAGVCETLVLMCAANAMFNHAMCAWTKPGTPRDARARIATERGLRELGVDDAEGGGMLRRSIEEGRYCDTCEVAKPDMCHHCSICKTCVLKMDHHCPWVMNCVGARNYRYFYNFLFYAVFGCVVASFGGALILFGDPGVLPTSEDTFRRVIFVTIMSTAVALSVGFLFAFHTYLALTGNTTIDYYNWNDFKAAMKARGMQPPGRHPFDQGVVKNWQETFDERGRFWYVAWALPRLRAHSGSGVYYEAYGSRML</sequence>
<evidence type="ECO:0000259" key="9">
    <source>
        <dbReference type="Pfam" id="PF01529"/>
    </source>
</evidence>
<dbReference type="InterPro" id="IPR039859">
    <property type="entry name" value="PFA4/ZDH16/20/ERF2-like"/>
</dbReference>
<evidence type="ECO:0000256" key="8">
    <source>
        <dbReference type="RuleBase" id="RU079119"/>
    </source>
</evidence>
<dbReference type="InParanoid" id="Q01BL9"/>
<comment type="caution">
    <text evidence="10">The sequence shown here is derived from an EMBL/GenBank/DDBJ whole genome shotgun (WGS) entry which is preliminary data.</text>
</comment>
<evidence type="ECO:0000256" key="4">
    <source>
        <dbReference type="ARBA" id="ARBA00022692"/>
    </source>
</evidence>
<proteinExistence type="inferred from homology"/>
<dbReference type="Pfam" id="PF01529">
    <property type="entry name" value="DHHC"/>
    <property type="match status" value="1"/>
</dbReference>
<evidence type="ECO:0000256" key="5">
    <source>
        <dbReference type="ARBA" id="ARBA00022989"/>
    </source>
</evidence>
<comment type="domain">
    <text evidence="8">The DHHC domain is required for palmitoyltransferase activity.</text>
</comment>
<evidence type="ECO:0000256" key="3">
    <source>
        <dbReference type="ARBA" id="ARBA00022679"/>
    </source>
</evidence>
<comment type="similarity">
    <text evidence="2 8">Belongs to the DHHC palmitoyltransferase family.</text>
</comment>
<dbReference type="GeneID" id="9834155"/>
<dbReference type="OMA" id="CHICKSM"/>
<dbReference type="AlphaFoldDB" id="Q01BL9"/>
<dbReference type="GO" id="GO:0016020">
    <property type="term" value="C:membrane"/>
    <property type="evidence" value="ECO:0007669"/>
    <property type="project" value="UniProtKB-SubCell"/>
</dbReference>
<evidence type="ECO:0000256" key="1">
    <source>
        <dbReference type="ARBA" id="ARBA00004141"/>
    </source>
</evidence>
<name>Q01BL9_OSTTA</name>
<feature type="transmembrane region" description="Helical" evidence="8">
    <location>
        <begin position="207"/>
        <end position="230"/>
    </location>
</feature>
<feature type="domain" description="Palmitoyltransferase DHHC" evidence="9">
    <location>
        <begin position="123"/>
        <end position="248"/>
    </location>
</feature>
<organism evidence="10 11">
    <name type="scientific">Ostreococcus tauri</name>
    <name type="common">Marine green alga</name>
    <dbReference type="NCBI Taxonomy" id="70448"/>
    <lineage>
        <taxon>Eukaryota</taxon>
        <taxon>Viridiplantae</taxon>
        <taxon>Chlorophyta</taxon>
        <taxon>Mamiellophyceae</taxon>
        <taxon>Mamiellales</taxon>
        <taxon>Bathycoccaceae</taxon>
        <taxon>Ostreococcus</taxon>
    </lineage>
</organism>
<keyword evidence="4 8" id="KW-0812">Transmembrane</keyword>
<evidence type="ECO:0000313" key="10">
    <source>
        <dbReference type="EMBL" id="CAL51427.1"/>
    </source>
</evidence>
<dbReference type="OrthoDB" id="331948at2759"/>
<evidence type="ECO:0000256" key="2">
    <source>
        <dbReference type="ARBA" id="ARBA00008574"/>
    </source>
</evidence>
<protein>
    <recommendedName>
        <fullName evidence="8">S-acyltransferase</fullName>
        <ecNumber evidence="8">2.3.1.225</ecNumber>
    </recommendedName>
    <alternativeName>
        <fullName evidence="8">Palmitoyltransferase</fullName>
    </alternativeName>
</protein>
<dbReference type="GO" id="GO:0019706">
    <property type="term" value="F:protein-cysteine S-palmitoyltransferase activity"/>
    <property type="evidence" value="ECO:0007669"/>
    <property type="project" value="UniProtKB-EC"/>
</dbReference>
<dbReference type="PROSITE" id="PS50216">
    <property type="entry name" value="DHHC"/>
    <property type="match status" value="1"/>
</dbReference>
<keyword evidence="5 8" id="KW-1133">Transmembrane helix</keyword>
<comment type="subcellular location">
    <subcellularLocation>
        <location evidence="1">Membrane</location>
        <topology evidence="1">Multi-pass membrane protein</topology>
    </subcellularLocation>
</comment>
<evidence type="ECO:0000256" key="7">
    <source>
        <dbReference type="ARBA" id="ARBA00023315"/>
    </source>
</evidence>